<dbReference type="GO" id="GO:0043215">
    <property type="term" value="P:daunorubicin transport"/>
    <property type="evidence" value="ECO:0007669"/>
    <property type="project" value="InterPro"/>
</dbReference>
<keyword evidence="7" id="KW-0472">Membrane</keyword>
<dbReference type="SMART" id="SM00382">
    <property type="entry name" value="AAA"/>
    <property type="match status" value="1"/>
</dbReference>
<comment type="similarity">
    <text evidence="9">Belongs to the ABC transporter superfamily. Drug exporter-1 (DrugE1) (TC 3.A.1.105) family.</text>
</comment>
<dbReference type="Proteomes" id="UP000334990">
    <property type="component" value="Unassembled WGS sequence"/>
</dbReference>
<organism evidence="11 12">
    <name type="scientific">Acrocarpospora corrugata</name>
    <dbReference type="NCBI Taxonomy" id="35763"/>
    <lineage>
        <taxon>Bacteria</taxon>
        <taxon>Bacillati</taxon>
        <taxon>Actinomycetota</taxon>
        <taxon>Actinomycetes</taxon>
        <taxon>Streptosporangiales</taxon>
        <taxon>Streptosporangiaceae</taxon>
        <taxon>Acrocarpospora</taxon>
    </lineage>
</organism>
<dbReference type="SUPFAM" id="SSF52540">
    <property type="entry name" value="P-loop containing nucleoside triphosphate hydrolases"/>
    <property type="match status" value="1"/>
</dbReference>
<accession>A0A5M3VTZ3</accession>
<dbReference type="InterPro" id="IPR017871">
    <property type="entry name" value="ABC_transporter-like_CS"/>
</dbReference>
<dbReference type="GO" id="GO:0005524">
    <property type="term" value="F:ATP binding"/>
    <property type="evidence" value="ECO:0007669"/>
    <property type="project" value="UniProtKB-KW"/>
</dbReference>
<dbReference type="InterPro" id="IPR027417">
    <property type="entry name" value="P-loop_NTPase"/>
</dbReference>
<evidence type="ECO:0000256" key="1">
    <source>
        <dbReference type="ARBA" id="ARBA00004413"/>
    </source>
</evidence>
<protein>
    <submittedName>
        <fullName evidence="11">Daunorubicin resistance protein DrrA family ABC transporter ATP-binding protein</fullName>
    </submittedName>
</protein>
<evidence type="ECO:0000256" key="7">
    <source>
        <dbReference type="ARBA" id="ARBA00023136"/>
    </source>
</evidence>
<dbReference type="OrthoDB" id="9804819at2"/>
<keyword evidence="5 11" id="KW-0067">ATP-binding</keyword>
<evidence type="ECO:0000313" key="11">
    <source>
        <dbReference type="EMBL" id="GES00275.1"/>
    </source>
</evidence>
<dbReference type="PROSITE" id="PS00211">
    <property type="entry name" value="ABC_TRANSPORTER_1"/>
    <property type="match status" value="1"/>
</dbReference>
<evidence type="ECO:0000256" key="3">
    <source>
        <dbReference type="ARBA" id="ARBA00022475"/>
    </source>
</evidence>
<dbReference type="EMBL" id="BLAD01000044">
    <property type="protein sequence ID" value="GES00275.1"/>
    <property type="molecule type" value="Genomic_DNA"/>
</dbReference>
<dbReference type="InterPro" id="IPR003439">
    <property type="entry name" value="ABC_transporter-like_ATP-bd"/>
</dbReference>
<keyword evidence="12" id="KW-1185">Reference proteome</keyword>
<sequence>MPYGTVYDMISVSGLGKRFGDAPALHSLDLDIPQGQVHGLLGPNGAGKTTLVRVLTTLLRPDTGQARVAGFDVVRQAADVRRHIGLVGQHAAVDELLTGRQNLDMFARLSHLAPRLAAARAGDLLTRFGLDGTAGKAVKDYSGGMRRRLDLAAGLILSPPVLFLDEPTTGLDPRSRDQVWSAIRDLAGQGATVLLTTQYLEEADRLADRVSIIDAGRLVAAGTPAELKATIGGDRIEVVTASADDLPAVAALLGPYAHVEPDARRVSAPAPDRVAALTRAVRGLQEAAIAAEDIGVRRPTLDEVFLRLTEAAR</sequence>
<keyword evidence="3" id="KW-1003">Cell membrane</keyword>
<comment type="subcellular location">
    <subcellularLocation>
        <location evidence="1">Cell membrane</location>
        <topology evidence="1">Peripheral membrane protein</topology>
        <orientation evidence="1">Cytoplasmic side</orientation>
    </subcellularLocation>
</comment>
<evidence type="ECO:0000313" key="12">
    <source>
        <dbReference type="Proteomes" id="UP000334990"/>
    </source>
</evidence>
<dbReference type="GO" id="GO:0046677">
    <property type="term" value="P:response to antibiotic"/>
    <property type="evidence" value="ECO:0007669"/>
    <property type="project" value="UniProtKB-KW"/>
</dbReference>
<dbReference type="PROSITE" id="PS50893">
    <property type="entry name" value="ABC_TRANSPORTER_2"/>
    <property type="match status" value="1"/>
</dbReference>
<dbReference type="GO" id="GO:1900753">
    <property type="term" value="P:doxorubicin transport"/>
    <property type="evidence" value="ECO:0007669"/>
    <property type="project" value="InterPro"/>
</dbReference>
<gene>
    <name evidence="11" type="ORF">Acor_23380</name>
</gene>
<evidence type="ECO:0000256" key="2">
    <source>
        <dbReference type="ARBA" id="ARBA00022448"/>
    </source>
</evidence>
<name>A0A5M3VTZ3_9ACTN</name>
<dbReference type="PANTHER" id="PTHR42711:SF19">
    <property type="entry name" value="DOXORUBICIN RESISTANCE ATP-BINDING PROTEIN DRRA"/>
    <property type="match status" value="1"/>
</dbReference>
<dbReference type="Pfam" id="PF00005">
    <property type="entry name" value="ABC_tran"/>
    <property type="match status" value="1"/>
</dbReference>
<dbReference type="PANTHER" id="PTHR42711">
    <property type="entry name" value="ABC TRANSPORTER ATP-BINDING PROTEIN"/>
    <property type="match status" value="1"/>
</dbReference>
<keyword evidence="6" id="KW-1278">Translocase</keyword>
<dbReference type="Gene3D" id="3.40.50.300">
    <property type="entry name" value="P-loop containing nucleotide triphosphate hydrolases"/>
    <property type="match status" value="1"/>
</dbReference>
<dbReference type="GO" id="GO:0005886">
    <property type="term" value="C:plasma membrane"/>
    <property type="evidence" value="ECO:0007669"/>
    <property type="project" value="UniProtKB-SubCell"/>
</dbReference>
<dbReference type="InterPro" id="IPR005894">
    <property type="entry name" value="DrrA"/>
</dbReference>
<evidence type="ECO:0000259" key="10">
    <source>
        <dbReference type="PROSITE" id="PS50893"/>
    </source>
</evidence>
<keyword evidence="4" id="KW-0547">Nucleotide-binding</keyword>
<evidence type="ECO:0000256" key="5">
    <source>
        <dbReference type="ARBA" id="ARBA00022840"/>
    </source>
</evidence>
<comment type="caution">
    <text evidence="11">The sequence shown here is derived from an EMBL/GenBank/DDBJ whole genome shotgun (WGS) entry which is preliminary data.</text>
</comment>
<proteinExistence type="inferred from homology"/>
<dbReference type="NCBIfam" id="TIGR01188">
    <property type="entry name" value="drrA"/>
    <property type="match status" value="1"/>
</dbReference>
<dbReference type="FunFam" id="3.40.50.300:FF:000589">
    <property type="entry name" value="ABC transporter, ATP-binding subunit"/>
    <property type="match status" value="1"/>
</dbReference>
<keyword evidence="8" id="KW-0046">Antibiotic resistance</keyword>
<reference evidence="11 12" key="1">
    <citation type="submission" date="2019-10" db="EMBL/GenBank/DDBJ databases">
        <title>Whole genome shotgun sequence of Acrocarpospora corrugata NBRC 13972.</title>
        <authorList>
            <person name="Ichikawa N."/>
            <person name="Kimura A."/>
            <person name="Kitahashi Y."/>
            <person name="Komaki H."/>
            <person name="Oguchi A."/>
        </authorList>
    </citation>
    <scope>NUCLEOTIDE SEQUENCE [LARGE SCALE GENOMIC DNA]</scope>
    <source>
        <strain evidence="11 12">NBRC 13972</strain>
    </source>
</reference>
<feature type="domain" description="ABC transporter" evidence="10">
    <location>
        <begin position="10"/>
        <end position="240"/>
    </location>
</feature>
<evidence type="ECO:0000256" key="8">
    <source>
        <dbReference type="ARBA" id="ARBA00023251"/>
    </source>
</evidence>
<dbReference type="InterPro" id="IPR003593">
    <property type="entry name" value="AAA+_ATPase"/>
</dbReference>
<dbReference type="AlphaFoldDB" id="A0A5M3VTZ3"/>
<dbReference type="InterPro" id="IPR050763">
    <property type="entry name" value="ABC_transporter_ATP-binding"/>
</dbReference>
<evidence type="ECO:0000256" key="4">
    <source>
        <dbReference type="ARBA" id="ARBA00022741"/>
    </source>
</evidence>
<keyword evidence="2" id="KW-0813">Transport</keyword>
<dbReference type="GO" id="GO:0016887">
    <property type="term" value="F:ATP hydrolysis activity"/>
    <property type="evidence" value="ECO:0007669"/>
    <property type="project" value="InterPro"/>
</dbReference>
<evidence type="ECO:0000256" key="6">
    <source>
        <dbReference type="ARBA" id="ARBA00022967"/>
    </source>
</evidence>
<evidence type="ECO:0000256" key="9">
    <source>
        <dbReference type="ARBA" id="ARBA00049985"/>
    </source>
</evidence>